<keyword evidence="3" id="KW-1185">Reference proteome</keyword>
<dbReference type="STRING" id="692418.SAMN04488029_0194"/>
<feature type="domain" description="AAA" evidence="1">
    <location>
        <begin position="3"/>
        <end position="172"/>
    </location>
</feature>
<organism evidence="2 3">
    <name type="scientific">Reichenbachiella faecimaris</name>
    <dbReference type="NCBI Taxonomy" id="692418"/>
    <lineage>
        <taxon>Bacteria</taxon>
        <taxon>Pseudomonadati</taxon>
        <taxon>Bacteroidota</taxon>
        <taxon>Cytophagia</taxon>
        <taxon>Cytophagales</taxon>
        <taxon>Reichenbachiellaceae</taxon>
        <taxon>Reichenbachiella</taxon>
    </lineage>
</organism>
<dbReference type="OrthoDB" id="9815116at2"/>
<sequence>MSRTIAIYNFKGGVGKTTTTLNLALSWSRSFKVLVIDCDPQANLTHTLTGHINHKSNLYTILKDIIHNRLGKVEPVELSGYLHIIPGDYKMTNLEENSEFISFGNGLFYKLLSPLKQNYDLILLDCPTHFGTVVKSSIANVKSILIPALADSFSTLGFRKLLTYLSEVERDARLNVLGIFFNLYRKNTRHHRMIKDEAAKELGELLLNQTIRQGIKVSEANWSHRSIYSFEEKNEVGDDFMKLSEEVLGRLDAVHLDQLMYKVV</sequence>
<dbReference type="InterPro" id="IPR027417">
    <property type="entry name" value="P-loop_NTPase"/>
</dbReference>
<proteinExistence type="predicted"/>
<name>A0A1W2G6C9_REIFA</name>
<dbReference type="InterPro" id="IPR025669">
    <property type="entry name" value="AAA_dom"/>
</dbReference>
<evidence type="ECO:0000259" key="1">
    <source>
        <dbReference type="Pfam" id="PF13614"/>
    </source>
</evidence>
<dbReference type="PANTHER" id="PTHR13696:SF52">
    <property type="entry name" value="PARA FAMILY PROTEIN CT_582"/>
    <property type="match status" value="1"/>
</dbReference>
<dbReference type="PANTHER" id="PTHR13696">
    <property type="entry name" value="P-LOOP CONTAINING NUCLEOSIDE TRIPHOSPHATE HYDROLASE"/>
    <property type="match status" value="1"/>
</dbReference>
<dbReference type="RefSeq" id="WP_084370551.1">
    <property type="nucleotide sequence ID" value="NZ_FWYF01000001.1"/>
</dbReference>
<dbReference type="AlphaFoldDB" id="A0A1W2G6C9"/>
<evidence type="ECO:0000313" key="2">
    <source>
        <dbReference type="EMBL" id="SMD31856.1"/>
    </source>
</evidence>
<evidence type="ECO:0000313" key="3">
    <source>
        <dbReference type="Proteomes" id="UP000192472"/>
    </source>
</evidence>
<gene>
    <name evidence="2" type="ORF">SAMN04488029_0194</name>
</gene>
<protein>
    <submittedName>
        <fullName evidence="2">Chromosome partitioning protein</fullName>
    </submittedName>
</protein>
<dbReference type="InterPro" id="IPR050678">
    <property type="entry name" value="DNA_Partitioning_ATPase"/>
</dbReference>
<dbReference type="EMBL" id="FWYF01000001">
    <property type="protein sequence ID" value="SMD31856.1"/>
    <property type="molecule type" value="Genomic_DNA"/>
</dbReference>
<reference evidence="2 3" key="1">
    <citation type="submission" date="2017-04" db="EMBL/GenBank/DDBJ databases">
        <authorList>
            <person name="Afonso C.L."/>
            <person name="Miller P.J."/>
            <person name="Scott M.A."/>
            <person name="Spackman E."/>
            <person name="Goraichik I."/>
            <person name="Dimitrov K.M."/>
            <person name="Suarez D.L."/>
            <person name="Swayne D.E."/>
        </authorList>
    </citation>
    <scope>NUCLEOTIDE SEQUENCE [LARGE SCALE GENOMIC DNA]</scope>
    <source>
        <strain evidence="2 3">DSM 26133</strain>
    </source>
</reference>
<dbReference type="Pfam" id="PF13614">
    <property type="entry name" value="AAA_31"/>
    <property type="match status" value="1"/>
</dbReference>
<dbReference type="SUPFAM" id="SSF52540">
    <property type="entry name" value="P-loop containing nucleoside triphosphate hydrolases"/>
    <property type="match status" value="1"/>
</dbReference>
<dbReference type="Gene3D" id="3.40.50.300">
    <property type="entry name" value="P-loop containing nucleotide triphosphate hydrolases"/>
    <property type="match status" value="1"/>
</dbReference>
<dbReference type="Proteomes" id="UP000192472">
    <property type="component" value="Unassembled WGS sequence"/>
</dbReference>
<accession>A0A1W2G6C9</accession>
<dbReference type="CDD" id="cd02042">
    <property type="entry name" value="ParAB_family"/>
    <property type="match status" value="1"/>
</dbReference>